<feature type="domain" description="C2H2-type" evidence="2">
    <location>
        <begin position="67"/>
        <end position="94"/>
    </location>
</feature>
<evidence type="ECO:0000313" key="3">
    <source>
        <dbReference type="EMBL" id="OAD05247.1"/>
    </source>
</evidence>
<keyword evidence="1" id="KW-0862">Zinc</keyword>
<proteinExistence type="predicted"/>
<keyword evidence="4" id="KW-1185">Reference proteome</keyword>
<dbReference type="OrthoDB" id="2212096at2759"/>
<reference evidence="3 4" key="1">
    <citation type="submission" date="2015-06" db="EMBL/GenBank/DDBJ databases">
        <title>Expansion of signal transduction pathways in fungi by whole-genome duplication.</title>
        <authorList>
            <consortium name="DOE Joint Genome Institute"/>
            <person name="Corrochano L.M."/>
            <person name="Kuo A."/>
            <person name="Marcet-Houben M."/>
            <person name="Polaino S."/>
            <person name="Salamov A."/>
            <person name="Villalobos J.M."/>
            <person name="Alvarez M.I."/>
            <person name="Avalos J."/>
            <person name="Benito E.P."/>
            <person name="Benoit I."/>
            <person name="Burger G."/>
            <person name="Camino L.P."/>
            <person name="Canovas D."/>
            <person name="Cerda-Olmedo E."/>
            <person name="Cheng J.-F."/>
            <person name="Dominguez A."/>
            <person name="Elias M."/>
            <person name="Eslava A.P."/>
            <person name="Glaser F."/>
            <person name="Grimwood J."/>
            <person name="Gutierrez G."/>
            <person name="Heitman J."/>
            <person name="Henrissat B."/>
            <person name="Iturriaga E.A."/>
            <person name="Lang B.F."/>
            <person name="Lavin J.L."/>
            <person name="Lee S."/>
            <person name="Li W."/>
            <person name="Lindquist E."/>
            <person name="Lopez-Garcia S."/>
            <person name="Luque E.M."/>
            <person name="Marcos A.T."/>
            <person name="Martin J."/>
            <person name="Mccluskey K."/>
            <person name="Medina H.R."/>
            <person name="Miralles-Duran A."/>
            <person name="Miyazaki A."/>
            <person name="Munoz-Torres E."/>
            <person name="Oguiza J.A."/>
            <person name="Ohm R."/>
            <person name="Olmedo M."/>
            <person name="Orejas M."/>
            <person name="Ortiz-Castellanos L."/>
            <person name="Pisabarro A.G."/>
            <person name="Rodriguez-Romero J."/>
            <person name="Ruiz-Herrera J."/>
            <person name="Ruiz-Vazquez R."/>
            <person name="Sanz C."/>
            <person name="Schackwitz W."/>
            <person name="Schmutz J."/>
            <person name="Shahriari M."/>
            <person name="Shelest E."/>
            <person name="Silva-Franco F."/>
            <person name="Soanes D."/>
            <person name="Syed K."/>
            <person name="Tagua V.G."/>
            <person name="Talbot N.J."/>
            <person name="Thon M."/>
            <person name="De Vries R.P."/>
            <person name="Wiebenga A."/>
            <person name="Yadav J.S."/>
            <person name="Braun E.L."/>
            <person name="Baker S."/>
            <person name="Garre V."/>
            <person name="Horwitz B."/>
            <person name="Torres-Martinez S."/>
            <person name="Idnurm A."/>
            <person name="Herrera-Estrella A."/>
            <person name="Gabaldon T."/>
            <person name="Grigoriev I.V."/>
        </authorList>
    </citation>
    <scope>NUCLEOTIDE SEQUENCE [LARGE SCALE GENOMIC DNA]</scope>
    <source>
        <strain evidence="3 4">CBS 277.49</strain>
    </source>
</reference>
<accession>A0A168MQK8</accession>
<dbReference type="EMBL" id="AMYB01000003">
    <property type="protein sequence ID" value="OAD05247.1"/>
    <property type="molecule type" value="Genomic_DNA"/>
</dbReference>
<keyword evidence="1" id="KW-0863">Zinc-finger</keyword>
<dbReference type="Proteomes" id="UP000077051">
    <property type="component" value="Unassembled WGS sequence"/>
</dbReference>
<evidence type="ECO:0000313" key="4">
    <source>
        <dbReference type="Proteomes" id="UP000077051"/>
    </source>
</evidence>
<dbReference type="GO" id="GO:0008270">
    <property type="term" value="F:zinc ion binding"/>
    <property type="evidence" value="ECO:0007669"/>
    <property type="project" value="UniProtKB-KW"/>
</dbReference>
<dbReference type="PROSITE" id="PS00028">
    <property type="entry name" value="ZINC_FINGER_C2H2_1"/>
    <property type="match status" value="2"/>
</dbReference>
<gene>
    <name evidence="3" type="ORF">MUCCIDRAFT_80338</name>
</gene>
<keyword evidence="1" id="KW-0479">Metal-binding</keyword>
<dbReference type="InterPro" id="IPR013087">
    <property type="entry name" value="Znf_C2H2_type"/>
</dbReference>
<evidence type="ECO:0000259" key="2">
    <source>
        <dbReference type="PROSITE" id="PS50157"/>
    </source>
</evidence>
<dbReference type="Gene3D" id="3.30.160.60">
    <property type="entry name" value="Classic Zinc Finger"/>
    <property type="match status" value="1"/>
</dbReference>
<protein>
    <submittedName>
        <fullName evidence="3">C2H2-type zinc finger transcription factor</fullName>
    </submittedName>
</protein>
<sequence>MSSKIAVYLQNHCPMCSTDLSQAKTLINHLKSQHQMELSTRKTSLNRPKDPAYNFVKDQSDAQMERYACPSCWSHFSEPHELEQHLKMHINQGDSNMGEARQHQEDYEEYDEEAAISNNGRGAKDKESDKDAVYLQKSKELFNTLDDLIAGFKKLLPYGHSNKKNGGK</sequence>
<comment type="caution">
    <text evidence="3">The sequence shown here is derived from an EMBL/GenBank/DDBJ whole genome shotgun (WGS) entry which is preliminary data.</text>
</comment>
<dbReference type="SMART" id="SM00355">
    <property type="entry name" value="ZnF_C2H2"/>
    <property type="match status" value="2"/>
</dbReference>
<evidence type="ECO:0000256" key="1">
    <source>
        <dbReference type="PROSITE-ProRule" id="PRU00042"/>
    </source>
</evidence>
<dbReference type="VEuPathDB" id="FungiDB:MUCCIDRAFT_80338"/>
<organism evidence="3 4">
    <name type="scientific">Mucor lusitanicus CBS 277.49</name>
    <dbReference type="NCBI Taxonomy" id="747725"/>
    <lineage>
        <taxon>Eukaryota</taxon>
        <taxon>Fungi</taxon>
        <taxon>Fungi incertae sedis</taxon>
        <taxon>Mucoromycota</taxon>
        <taxon>Mucoromycotina</taxon>
        <taxon>Mucoromycetes</taxon>
        <taxon>Mucorales</taxon>
        <taxon>Mucorineae</taxon>
        <taxon>Mucoraceae</taxon>
        <taxon>Mucor</taxon>
    </lineage>
</organism>
<dbReference type="PROSITE" id="PS50157">
    <property type="entry name" value="ZINC_FINGER_C2H2_2"/>
    <property type="match status" value="1"/>
</dbReference>
<dbReference type="AlphaFoldDB" id="A0A168MQK8"/>
<name>A0A168MQK8_MUCCL</name>